<name>A0A0M3KIL4_ANISI</name>
<evidence type="ECO:0000256" key="8">
    <source>
        <dbReference type="ARBA" id="ARBA00023136"/>
    </source>
</evidence>
<proteinExistence type="inferred from homology"/>
<dbReference type="GO" id="GO:0005783">
    <property type="term" value="C:endoplasmic reticulum"/>
    <property type="evidence" value="ECO:0007669"/>
    <property type="project" value="TreeGrafter"/>
</dbReference>
<protein>
    <submittedName>
        <fullName evidence="12">Syntaxin-18 (inferred by orthology to a human protein)</fullName>
    </submittedName>
</protein>
<keyword evidence="8 9" id="KW-0472">Membrane</keyword>
<evidence type="ECO:0000256" key="7">
    <source>
        <dbReference type="ARBA" id="ARBA00023054"/>
    </source>
</evidence>
<gene>
    <name evidence="10" type="ORF">ASIM_LOCUS20213</name>
</gene>
<dbReference type="OrthoDB" id="342981at2759"/>
<reference evidence="12" key="1">
    <citation type="submission" date="2017-02" db="UniProtKB">
        <authorList>
            <consortium name="WormBaseParasite"/>
        </authorList>
    </citation>
    <scope>IDENTIFICATION</scope>
</reference>
<evidence type="ECO:0000256" key="4">
    <source>
        <dbReference type="ARBA" id="ARBA00022692"/>
    </source>
</evidence>
<dbReference type="PANTHER" id="PTHR15959:SF0">
    <property type="entry name" value="SYNTAXIN-18"/>
    <property type="match status" value="1"/>
</dbReference>
<feature type="transmembrane region" description="Helical" evidence="9">
    <location>
        <begin position="106"/>
        <end position="124"/>
    </location>
</feature>
<evidence type="ECO:0000256" key="3">
    <source>
        <dbReference type="ARBA" id="ARBA00022448"/>
    </source>
</evidence>
<evidence type="ECO:0000256" key="5">
    <source>
        <dbReference type="ARBA" id="ARBA00022927"/>
    </source>
</evidence>
<keyword evidence="7" id="KW-0175">Coiled coil</keyword>
<dbReference type="AlphaFoldDB" id="A0A0M3KIL4"/>
<dbReference type="GO" id="GO:0006890">
    <property type="term" value="P:retrograde vesicle-mediated transport, Golgi to endoplasmic reticulum"/>
    <property type="evidence" value="ECO:0007669"/>
    <property type="project" value="TreeGrafter"/>
</dbReference>
<evidence type="ECO:0000313" key="12">
    <source>
        <dbReference type="WBParaSite" id="ASIM_0002083301-mRNA-1"/>
    </source>
</evidence>
<organism evidence="12">
    <name type="scientific">Anisakis simplex</name>
    <name type="common">Herring worm</name>
    <dbReference type="NCBI Taxonomy" id="6269"/>
    <lineage>
        <taxon>Eukaryota</taxon>
        <taxon>Metazoa</taxon>
        <taxon>Ecdysozoa</taxon>
        <taxon>Nematoda</taxon>
        <taxon>Chromadorea</taxon>
        <taxon>Rhabditida</taxon>
        <taxon>Spirurina</taxon>
        <taxon>Ascaridomorpha</taxon>
        <taxon>Ascaridoidea</taxon>
        <taxon>Anisakidae</taxon>
        <taxon>Anisakis</taxon>
        <taxon>Anisakis simplex complex</taxon>
    </lineage>
</organism>
<sequence>MGTSEKHVGGYKLIASDQDEKPAELDIVEHLTEKENVQLMAENEKLYSKLAQVDSDVLRIEKQMNQIHRLQETFAEKVLDQERDIEFVNEAAVHTVENIRWLKKYLFIYVFIYLQCSNLLFRFVSNIYSF</sequence>
<keyword evidence="3" id="KW-0813">Transport</keyword>
<comment type="subcellular location">
    <subcellularLocation>
        <location evidence="1">Membrane</location>
        <topology evidence="1">Single-pass type IV membrane protein</topology>
    </subcellularLocation>
</comment>
<accession>A0A0M3KIL4</accession>
<keyword evidence="4 9" id="KW-0812">Transmembrane</keyword>
<keyword evidence="11" id="KW-1185">Reference proteome</keyword>
<keyword evidence="6 9" id="KW-1133">Transmembrane helix</keyword>
<reference evidence="10 11" key="2">
    <citation type="submission" date="2018-11" db="EMBL/GenBank/DDBJ databases">
        <authorList>
            <consortium name="Pathogen Informatics"/>
        </authorList>
    </citation>
    <scope>NUCLEOTIDE SEQUENCE [LARGE SCALE GENOMIC DNA]</scope>
</reference>
<dbReference type="GO" id="GO:0015031">
    <property type="term" value="P:protein transport"/>
    <property type="evidence" value="ECO:0007669"/>
    <property type="project" value="UniProtKB-KW"/>
</dbReference>
<evidence type="ECO:0000313" key="10">
    <source>
        <dbReference type="EMBL" id="VDK75082.1"/>
    </source>
</evidence>
<keyword evidence="5" id="KW-0653">Protein transport</keyword>
<comment type="similarity">
    <text evidence="2">Belongs to the syntaxin family.</text>
</comment>
<evidence type="ECO:0000256" key="1">
    <source>
        <dbReference type="ARBA" id="ARBA00004211"/>
    </source>
</evidence>
<dbReference type="GO" id="GO:0031201">
    <property type="term" value="C:SNARE complex"/>
    <property type="evidence" value="ECO:0007669"/>
    <property type="project" value="TreeGrafter"/>
</dbReference>
<evidence type="ECO:0000256" key="6">
    <source>
        <dbReference type="ARBA" id="ARBA00022989"/>
    </source>
</evidence>
<evidence type="ECO:0000256" key="2">
    <source>
        <dbReference type="ARBA" id="ARBA00009063"/>
    </source>
</evidence>
<dbReference type="PANTHER" id="PTHR15959">
    <property type="entry name" value="SYNTAXIN-18"/>
    <property type="match status" value="1"/>
</dbReference>
<dbReference type="WBParaSite" id="ASIM_0002083301-mRNA-1">
    <property type="protein sequence ID" value="ASIM_0002083301-mRNA-1"/>
    <property type="gene ID" value="ASIM_0002083301"/>
</dbReference>
<evidence type="ECO:0000256" key="9">
    <source>
        <dbReference type="SAM" id="Phobius"/>
    </source>
</evidence>
<evidence type="ECO:0000313" key="11">
    <source>
        <dbReference type="Proteomes" id="UP000267096"/>
    </source>
</evidence>
<dbReference type="Proteomes" id="UP000267096">
    <property type="component" value="Unassembled WGS sequence"/>
</dbReference>
<dbReference type="EMBL" id="UYRR01038966">
    <property type="protein sequence ID" value="VDK75082.1"/>
    <property type="molecule type" value="Genomic_DNA"/>
</dbReference>